<dbReference type="Gene3D" id="3.40.50.150">
    <property type="entry name" value="Vaccinia Virus protein VP39"/>
    <property type="match status" value="1"/>
</dbReference>
<dbReference type="EMBL" id="KV784353">
    <property type="protein sequence ID" value="OEU22376.1"/>
    <property type="molecule type" value="Genomic_DNA"/>
</dbReference>
<dbReference type="InterPro" id="IPR029063">
    <property type="entry name" value="SAM-dependent_MTases_sf"/>
</dbReference>
<feature type="transmembrane region" description="Helical" evidence="2">
    <location>
        <begin position="37"/>
        <end position="54"/>
    </location>
</feature>
<dbReference type="InterPro" id="IPR052514">
    <property type="entry name" value="SAM-dependent_MTase"/>
</dbReference>
<reference evidence="4 5" key="1">
    <citation type="submission" date="2016-09" db="EMBL/GenBank/DDBJ databases">
        <title>Extensive genetic diversity and differential bi-allelic expression allows diatom success in the polar Southern Ocean.</title>
        <authorList>
            <consortium name="DOE Joint Genome Institute"/>
            <person name="Mock T."/>
            <person name="Otillar R.P."/>
            <person name="Strauss J."/>
            <person name="Dupont C."/>
            <person name="Frickenhaus S."/>
            <person name="Maumus F."/>
            <person name="Mcmullan M."/>
            <person name="Sanges R."/>
            <person name="Schmutz J."/>
            <person name="Toseland A."/>
            <person name="Valas R."/>
            <person name="Veluchamy A."/>
            <person name="Ward B.J."/>
            <person name="Allen A."/>
            <person name="Barry K."/>
            <person name="Falciatore A."/>
            <person name="Ferrante M."/>
            <person name="Fortunato A.E."/>
            <person name="Gloeckner G."/>
            <person name="Gruber A."/>
            <person name="Hipkin R."/>
            <person name="Janech M."/>
            <person name="Kroth P."/>
            <person name="Leese F."/>
            <person name="Lindquist E."/>
            <person name="Lyon B.R."/>
            <person name="Martin J."/>
            <person name="Mayer C."/>
            <person name="Parker M."/>
            <person name="Quesneville H."/>
            <person name="Raymond J."/>
            <person name="Uhlig C."/>
            <person name="Valentin K.U."/>
            <person name="Worden A.Z."/>
            <person name="Armbrust E.V."/>
            <person name="Bowler C."/>
            <person name="Green B."/>
            <person name="Moulton V."/>
            <person name="Van Oosterhout C."/>
            <person name="Grigoriev I."/>
        </authorList>
    </citation>
    <scope>NUCLEOTIDE SEQUENCE [LARGE SCALE GENOMIC DNA]</scope>
    <source>
        <strain evidence="4 5">CCMP1102</strain>
    </source>
</reference>
<dbReference type="InterPro" id="IPR006342">
    <property type="entry name" value="FkbM_mtfrase"/>
</dbReference>
<accession>A0A1E7FW48</accession>
<organism evidence="4 5">
    <name type="scientific">Fragilariopsis cylindrus CCMP1102</name>
    <dbReference type="NCBI Taxonomy" id="635003"/>
    <lineage>
        <taxon>Eukaryota</taxon>
        <taxon>Sar</taxon>
        <taxon>Stramenopiles</taxon>
        <taxon>Ochrophyta</taxon>
        <taxon>Bacillariophyta</taxon>
        <taxon>Bacillariophyceae</taxon>
        <taxon>Bacillariophycidae</taxon>
        <taxon>Bacillariales</taxon>
        <taxon>Bacillariaceae</taxon>
        <taxon>Fragilariopsis</taxon>
    </lineage>
</organism>
<dbReference type="AlphaFoldDB" id="A0A1E7FW48"/>
<gene>
    <name evidence="4" type="ORF">FRACYDRAFT_232531</name>
</gene>
<protein>
    <recommendedName>
        <fullName evidence="3">Methyltransferase FkbM domain-containing protein</fullName>
    </recommendedName>
</protein>
<dbReference type="Pfam" id="PF05050">
    <property type="entry name" value="Methyltransf_21"/>
    <property type="match status" value="1"/>
</dbReference>
<keyword evidence="2" id="KW-0812">Transmembrane</keyword>
<name>A0A1E7FW48_9STRA</name>
<evidence type="ECO:0000259" key="3">
    <source>
        <dbReference type="Pfam" id="PF05050"/>
    </source>
</evidence>
<evidence type="ECO:0000313" key="4">
    <source>
        <dbReference type="EMBL" id="OEU22376.1"/>
    </source>
</evidence>
<evidence type="ECO:0000256" key="1">
    <source>
        <dbReference type="SAM" id="MobiDB-lite"/>
    </source>
</evidence>
<dbReference type="PANTHER" id="PTHR34203">
    <property type="entry name" value="METHYLTRANSFERASE, FKBM FAMILY PROTEIN"/>
    <property type="match status" value="1"/>
</dbReference>
<dbReference type="Proteomes" id="UP000095751">
    <property type="component" value="Unassembled WGS sequence"/>
</dbReference>
<evidence type="ECO:0000313" key="5">
    <source>
        <dbReference type="Proteomes" id="UP000095751"/>
    </source>
</evidence>
<dbReference type="SUPFAM" id="SSF53335">
    <property type="entry name" value="S-adenosyl-L-methionine-dependent methyltransferases"/>
    <property type="match status" value="1"/>
</dbReference>
<proteinExistence type="predicted"/>
<keyword evidence="5" id="KW-1185">Reference proteome</keyword>
<keyword evidence="2" id="KW-0472">Membrane</keyword>
<dbReference type="OrthoDB" id="47202at2759"/>
<sequence length="359" mass="40173">MKLKNRQNGKGTKSIRPHSVPLASEAGGRRGNRRSKLFILPLFVFAAGCLFQYPHTRIYVDYDADTIPKIVSQPKDKVLSKGLPQFKDSQSNEATKNSYGCKWLDFESTTGKTAKFCGHDVEGEGVTASIAKAKRFHHCNVLPSMWEKSGPKQENSIYLEIGANIGSCVMEMLLSTDAKVIAFEPHPRNQYVLQKSTLPQSIQNRFVLVPVALGGASTTDTIYAAKHNMGNSIVGKMIKDNRRQEFDEVDQFEIAVEPLSSIISTYPDIPLIKLDAQGFECHILDGLTQELANKIHKVKFEVSKNHLGQQGCNDLLSKFRNLGFDIYDESEKNKIEGEWNQFKRMVELMAVRNATSSVN</sequence>
<dbReference type="KEGG" id="fcy:FRACYDRAFT_232531"/>
<dbReference type="NCBIfam" id="TIGR01444">
    <property type="entry name" value="fkbM_fam"/>
    <property type="match status" value="1"/>
</dbReference>
<evidence type="ECO:0000256" key="2">
    <source>
        <dbReference type="SAM" id="Phobius"/>
    </source>
</evidence>
<dbReference type="InParanoid" id="A0A1E7FW48"/>
<keyword evidence="2" id="KW-1133">Transmembrane helix</keyword>
<feature type="region of interest" description="Disordered" evidence="1">
    <location>
        <begin position="1"/>
        <end position="28"/>
    </location>
</feature>
<feature type="domain" description="Methyltransferase FkbM" evidence="3">
    <location>
        <begin position="160"/>
        <end position="325"/>
    </location>
</feature>
<dbReference type="PANTHER" id="PTHR34203:SF15">
    <property type="entry name" value="SLL1173 PROTEIN"/>
    <property type="match status" value="1"/>
</dbReference>